<keyword evidence="1" id="KW-1133">Transmembrane helix</keyword>
<evidence type="ECO:0008006" key="4">
    <source>
        <dbReference type="Google" id="ProtNLM"/>
    </source>
</evidence>
<reference evidence="2 3" key="1">
    <citation type="journal article" date="2023" name="Int. J. Syst. Evol. Microbiol.">
        <title>The observation of taxonomic boundaries for the 16SrII and 16SrXXV phytoplasmas using genome-based delimitation.</title>
        <authorList>
            <person name="Rodrigues Jardim B."/>
            <person name="Tran-Nguyen L.T.T."/>
            <person name="Gambley C."/>
            <person name="Al-Sadi A.M."/>
            <person name="Al-Subhi A.M."/>
            <person name="Foissac X."/>
            <person name="Salar P."/>
            <person name="Cai H."/>
            <person name="Yang J.Y."/>
            <person name="Davis R."/>
            <person name="Jones L."/>
            <person name="Rodoni B."/>
            <person name="Constable F.E."/>
        </authorList>
    </citation>
    <scope>NUCLEOTIDE SEQUENCE [LARGE SCALE GENOMIC DNA]</scope>
    <source>
        <strain evidence="2">BAWM-225</strain>
    </source>
</reference>
<dbReference type="EMBL" id="JAOSIQ010000010">
    <property type="protein sequence ID" value="MDO8064126.1"/>
    <property type="molecule type" value="Genomic_DNA"/>
</dbReference>
<comment type="caution">
    <text evidence="2">The sequence shown here is derived from an EMBL/GenBank/DDBJ whole genome shotgun (WGS) entry which is preliminary data.</text>
</comment>
<evidence type="ECO:0000313" key="3">
    <source>
        <dbReference type="Proteomes" id="UP001170683"/>
    </source>
</evidence>
<organism evidence="2 3">
    <name type="scientific">Candidatus Phytoplasma bonamiae</name>
    <dbReference type="NCBI Taxonomy" id="2982626"/>
    <lineage>
        <taxon>Bacteria</taxon>
        <taxon>Bacillati</taxon>
        <taxon>Mycoplasmatota</taxon>
        <taxon>Mollicutes</taxon>
        <taxon>Acholeplasmatales</taxon>
        <taxon>Acholeplasmataceae</taxon>
        <taxon>Candidatus Phytoplasma</taxon>
        <taxon>16SrII (Peanut WB group)</taxon>
    </lineage>
</organism>
<evidence type="ECO:0000313" key="2">
    <source>
        <dbReference type="EMBL" id="MDO8064126.1"/>
    </source>
</evidence>
<evidence type="ECO:0000256" key="1">
    <source>
        <dbReference type="SAM" id="Phobius"/>
    </source>
</evidence>
<gene>
    <name evidence="2" type="ORF">OC701_01415</name>
</gene>
<accession>A0ABT9D7S5</accession>
<keyword evidence="3" id="KW-1185">Reference proteome</keyword>
<protein>
    <recommendedName>
        <fullName evidence="4">DUF2963 domain-containing protein</fullName>
    </recommendedName>
</protein>
<name>A0ABT9D7S5_9MOLU</name>
<dbReference type="RefSeq" id="WP_304514328.1">
    <property type="nucleotide sequence ID" value="NZ_JAOSIQ010000010.1"/>
</dbReference>
<sequence>MKLINKFINILIITIILVVICNSYNIINKNKKYNSKIVNKSDDHYDNNMYKNNLNPIYKSNTYLSKKNNFDSQSNKKTDHQNNIFPKIIHKYLYNRKNEKFELYTSSYYDDQFKLLKKILFQENTFYTYHYNVKNQLDYRIKHYNEPFIPETPDQQEIDSKYFYNNNQLVEIKDKNDNTKVVYKYDDQNRLTKKIKFYINYNGDCYQNIFIYEYNKQNQKILKTYKELIKPNKGIFRFFKKQKHIKCNMSHEYYYDNEKQKKLKIFHYDKKNSIFKYEYKNFLII</sequence>
<keyword evidence="1" id="KW-0472">Membrane</keyword>
<dbReference type="Proteomes" id="UP001170683">
    <property type="component" value="Unassembled WGS sequence"/>
</dbReference>
<feature type="transmembrane region" description="Helical" evidence="1">
    <location>
        <begin position="7"/>
        <end position="27"/>
    </location>
</feature>
<proteinExistence type="predicted"/>
<keyword evidence="1" id="KW-0812">Transmembrane</keyword>